<dbReference type="PANTHER" id="PTHR19957:SF267">
    <property type="entry name" value="SYNTAXIN-22-LIKE"/>
    <property type="match status" value="1"/>
</dbReference>
<dbReference type="Gene3D" id="1.20.58.70">
    <property type="match status" value="1"/>
</dbReference>
<comment type="similarity">
    <text evidence="1 3">Belongs to the syntaxin family.</text>
</comment>
<accession>A0ABD1GWI0</accession>
<organism evidence="6 7">
    <name type="scientific">Salvia divinorum</name>
    <name type="common">Maria pastora</name>
    <name type="synonym">Diviner's sage</name>
    <dbReference type="NCBI Taxonomy" id="28513"/>
    <lineage>
        <taxon>Eukaryota</taxon>
        <taxon>Viridiplantae</taxon>
        <taxon>Streptophyta</taxon>
        <taxon>Embryophyta</taxon>
        <taxon>Tracheophyta</taxon>
        <taxon>Spermatophyta</taxon>
        <taxon>Magnoliopsida</taxon>
        <taxon>eudicotyledons</taxon>
        <taxon>Gunneridae</taxon>
        <taxon>Pentapetalae</taxon>
        <taxon>asterids</taxon>
        <taxon>lamiids</taxon>
        <taxon>Lamiales</taxon>
        <taxon>Lamiaceae</taxon>
        <taxon>Nepetoideae</taxon>
        <taxon>Mentheae</taxon>
        <taxon>Salviinae</taxon>
        <taxon>Salvia</taxon>
        <taxon>Salvia subgen. Calosphace</taxon>
    </lineage>
</organism>
<evidence type="ECO:0000256" key="3">
    <source>
        <dbReference type="RuleBase" id="RU003858"/>
    </source>
</evidence>
<dbReference type="AlphaFoldDB" id="A0ABD1GWI0"/>
<dbReference type="InterPro" id="IPR045242">
    <property type="entry name" value="Syntaxin"/>
</dbReference>
<dbReference type="Gene3D" id="1.20.5.110">
    <property type="match status" value="1"/>
</dbReference>
<dbReference type="PROSITE" id="PS00914">
    <property type="entry name" value="SYNTAXIN"/>
    <property type="match status" value="1"/>
</dbReference>
<gene>
    <name evidence="6" type="ORF">AAHA92_23901</name>
</gene>
<dbReference type="SMART" id="SM00503">
    <property type="entry name" value="SynN"/>
    <property type="match status" value="1"/>
</dbReference>
<dbReference type="InterPro" id="IPR010989">
    <property type="entry name" value="SNARE"/>
</dbReference>
<comment type="caution">
    <text evidence="6">The sequence shown here is derived from an EMBL/GenBank/DDBJ whole genome shotgun (WGS) entry which is preliminary data.</text>
</comment>
<dbReference type="Pfam" id="PF05739">
    <property type="entry name" value="SNARE"/>
    <property type="match status" value="1"/>
</dbReference>
<dbReference type="SUPFAM" id="SSF47661">
    <property type="entry name" value="t-snare proteins"/>
    <property type="match status" value="1"/>
</dbReference>
<proteinExistence type="inferred from homology"/>
<keyword evidence="4" id="KW-0812">Transmembrane</keyword>
<evidence type="ECO:0000256" key="4">
    <source>
        <dbReference type="SAM" id="Phobius"/>
    </source>
</evidence>
<dbReference type="CDD" id="cd15840">
    <property type="entry name" value="SNARE_Qa"/>
    <property type="match status" value="1"/>
</dbReference>
<dbReference type="PANTHER" id="PTHR19957">
    <property type="entry name" value="SYNTAXIN"/>
    <property type="match status" value="1"/>
</dbReference>
<evidence type="ECO:0000313" key="6">
    <source>
        <dbReference type="EMBL" id="KAL1547418.1"/>
    </source>
</evidence>
<dbReference type="Proteomes" id="UP001567538">
    <property type="component" value="Unassembled WGS sequence"/>
</dbReference>
<dbReference type="InterPro" id="IPR006012">
    <property type="entry name" value="Syntaxin/epimorphin_CS"/>
</dbReference>
<dbReference type="InterPro" id="IPR000727">
    <property type="entry name" value="T_SNARE_dom"/>
</dbReference>
<feature type="transmembrane region" description="Helical" evidence="4">
    <location>
        <begin position="249"/>
        <end position="267"/>
    </location>
</feature>
<dbReference type="GO" id="GO:0015031">
    <property type="term" value="P:protein transport"/>
    <property type="evidence" value="ECO:0007669"/>
    <property type="project" value="UniProtKB-KW"/>
</dbReference>
<keyword evidence="4" id="KW-0472">Membrane</keyword>
<dbReference type="InterPro" id="IPR006011">
    <property type="entry name" value="Syntaxin_N"/>
</dbReference>
<evidence type="ECO:0000256" key="2">
    <source>
        <dbReference type="ARBA" id="ARBA00022927"/>
    </source>
</evidence>
<name>A0ABD1GWI0_SALDI</name>
<dbReference type="PROSITE" id="PS50192">
    <property type="entry name" value="T_SNARE"/>
    <property type="match status" value="1"/>
</dbReference>
<feature type="domain" description="T-SNARE coiled-coil homology" evidence="5">
    <location>
        <begin position="175"/>
        <end position="237"/>
    </location>
</feature>
<keyword evidence="4" id="KW-1133">Transmembrane helix</keyword>
<evidence type="ECO:0000256" key="1">
    <source>
        <dbReference type="ARBA" id="ARBA00009063"/>
    </source>
</evidence>
<keyword evidence="7" id="KW-1185">Reference proteome</keyword>
<evidence type="ECO:0000313" key="7">
    <source>
        <dbReference type="Proteomes" id="UP001567538"/>
    </source>
</evidence>
<dbReference type="SMART" id="SM00397">
    <property type="entry name" value="t_SNARE"/>
    <property type="match status" value="1"/>
</dbReference>
<dbReference type="Pfam" id="PF14523">
    <property type="entry name" value="Syntaxin_2"/>
    <property type="match status" value="1"/>
</dbReference>
<sequence>MSFQDIGIGNKPAKNQSESQAVAAALFQANTAVAAFRRLADAIGTSKDTPDHRLKLRSARQRILDLVRDASAKLKSLTESDRPHDLDPNRKVQDAKLAKDLQTTLQEFQKVQHLASERESKFSPVVPLPSSITISTPADQYAESSFDGENDDDSFLMEQKRQEIRLLDNDVAFNEAVIEEREHGIEEIQGQVREVNEMFKDLAVLVNEQSRTVDDIEHGIEVSAVSTTQAKLQLSKASKSGNSKTSWCWWMLAIIAIIVLVILLVLIL</sequence>
<evidence type="ECO:0000259" key="5">
    <source>
        <dbReference type="PROSITE" id="PS50192"/>
    </source>
</evidence>
<dbReference type="EMBL" id="JBEAFC010000008">
    <property type="protein sequence ID" value="KAL1547418.1"/>
    <property type="molecule type" value="Genomic_DNA"/>
</dbReference>
<reference evidence="6 7" key="1">
    <citation type="submission" date="2024-06" db="EMBL/GenBank/DDBJ databases">
        <title>A chromosome level genome sequence of Diviner's sage (Salvia divinorum).</title>
        <authorList>
            <person name="Ford S.A."/>
            <person name="Ro D.-K."/>
            <person name="Ness R.W."/>
            <person name="Phillips M.A."/>
        </authorList>
    </citation>
    <scope>NUCLEOTIDE SEQUENCE [LARGE SCALE GENOMIC DNA]</scope>
    <source>
        <strain evidence="6">SAF-2024a</strain>
        <tissue evidence="6">Leaf</tissue>
    </source>
</reference>
<keyword evidence="2" id="KW-0653">Protein transport</keyword>
<protein>
    <submittedName>
        <fullName evidence="6">Syntaxin-22-like isoform X2</fullName>
    </submittedName>
</protein>
<keyword evidence="2" id="KW-0813">Transport</keyword>